<sequence length="88" mass="9717">MITVDRATFEALLAKFEITTEHEIDVEYSYDTFSDAEGEMLGLISYHAHHGDSFSLHGDAEQRARDLLGLPQSADLGGKIYTIEAING</sequence>
<name>A0A316BYX3_PSESE</name>
<dbReference type="RefSeq" id="WP_109614137.1">
    <property type="nucleotide sequence ID" value="NZ_QGGG01000014.1"/>
</dbReference>
<dbReference type="Proteomes" id="UP000245396">
    <property type="component" value="Unassembled WGS sequence"/>
</dbReference>
<dbReference type="EMBL" id="QGGG01000014">
    <property type="protein sequence ID" value="PWJ79847.1"/>
    <property type="molecule type" value="Genomic_DNA"/>
</dbReference>
<evidence type="ECO:0000313" key="2">
    <source>
        <dbReference type="Proteomes" id="UP000245396"/>
    </source>
</evidence>
<gene>
    <name evidence="1" type="ORF">C7441_114125</name>
</gene>
<reference evidence="1 2" key="1">
    <citation type="submission" date="2018-05" db="EMBL/GenBank/DDBJ databases">
        <title>Genomic Encyclopedia of Type Strains, Phase IV (KMG-IV): sequencing the most valuable type-strain genomes for metagenomic binning, comparative biology and taxonomic classification.</title>
        <authorList>
            <person name="Goeker M."/>
        </authorList>
    </citation>
    <scope>NUCLEOTIDE SEQUENCE [LARGE SCALE GENOMIC DNA]</scope>
    <source>
        <strain evidence="1 2">DSM 6986</strain>
    </source>
</reference>
<proteinExistence type="predicted"/>
<protein>
    <submittedName>
        <fullName evidence="1">Uncharacterized protein</fullName>
    </submittedName>
</protein>
<evidence type="ECO:0000313" key="1">
    <source>
        <dbReference type="EMBL" id="PWJ79847.1"/>
    </source>
</evidence>
<accession>A0A316BYX3</accession>
<dbReference type="AlphaFoldDB" id="A0A316BYX3"/>
<keyword evidence="2" id="KW-1185">Reference proteome</keyword>
<organism evidence="1 2">
    <name type="scientific">Pseudaminobacter salicylatoxidans</name>
    <dbReference type="NCBI Taxonomy" id="93369"/>
    <lineage>
        <taxon>Bacteria</taxon>
        <taxon>Pseudomonadati</taxon>
        <taxon>Pseudomonadota</taxon>
        <taxon>Alphaproteobacteria</taxon>
        <taxon>Hyphomicrobiales</taxon>
        <taxon>Phyllobacteriaceae</taxon>
        <taxon>Pseudaminobacter</taxon>
    </lineage>
</organism>
<comment type="caution">
    <text evidence="1">The sequence shown here is derived from an EMBL/GenBank/DDBJ whole genome shotgun (WGS) entry which is preliminary data.</text>
</comment>